<dbReference type="GO" id="GO:0016887">
    <property type="term" value="F:ATP hydrolysis activity"/>
    <property type="evidence" value="ECO:0007669"/>
    <property type="project" value="InterPro"/>
</dbReference>
<evidence type="ECO:0000313" key="6">
    <source>
        <dbReference type="EMBL" id="ATC62666.1"/>
    </source>
</evidence>
<dbReference type="AlphaFoldDB" id="A0A290Q8V5"/>
<dbReference type="SMART" id="SM00382">
    <property type="entry name" value="AAA"/>
    <property type="match status" value="1"/>
</dbReference>
<organism evidence="6 7">
    <name type="scientific">Nibricoccus aquaticus</name>
    <dbReference type="NCBI Taxonomy" id="2576891"/>
    <lineage>
        <taxon>Bacteria</taxon>
        <taxon>Pseudomonadati</taxon>
        <taxon>Verrucomicrobiota</taxon>
        <taxon>Opitutia</taxon>
        <taxon>Opitutales</taxon>
        <taxon>Opitutaceae</taxon>
        <taxon>Nibricoccus</taxon>
    </lineage>
</organism>
<dbReference type="PROSITE" id="PS50893">
    <property type="entry name" value="ABC_TRANSPORTER_2"/>
    <property type="match status" value="1"/>
</dbReference>
<dbReference type="GO" id="GO:0005524">
    <property type="term" value="F:ATP binding"/>
    <property type="evidence" value="ECO:0007669"/>
    <property type="project" value="UniProtKB-KW"/>
</dbReference>
<evidence type="ECO:0000259" key="5">
    <source>
        <dbReference type="PROSITE" id="PS50893"/>
    </source>
</evidence>
<dbReference type="SUPFAM" id="SSF52540">
    <property type="entry name" value="P-loop containing nucleoside triphosphate hydrolases"/>
    <property type="match status" value="1"/>
</dbReference>
<dbReference type="GO" id="GO:0022857">
    <property type="term" value="F:transmembrane transporter activity"/>
    <property type="evidence" value="ECO:0007669"/>
    <property type="project" value="TreeGrafter"/>
</dbReference>
<dbReference type="FunFam" id="3.40.50.300:FF:000032">
    <property type="entry name" value="Export ABC transporter ATP-binding protein"/>
    <property type="match status" value="1"/>
</dbReference>
<dbReference type="RefSeq" id="WP_096054301.1">
    <property type="nucleotide sequence ID" value="NZ_CP023344.1"/>
</dbReference>
<gene>
    <name evidence="6" type="ORF">CMV30_01045</name>
</gene>
<feature type="domain" description="ABC transporter" evidence="5">
    <location>
        <begin position="10"/>
        <end position="227"/>
    </location>
</feature>
<evidence type="ECO:0000256" key="2">
    <source>
        <dbReference type="ARBA" id="ARBA00022741"/>
    </source>
</evidence>
<reference evidence="6 7" key="1">
    <citation type="submission" date="2017-09" db="EMBL/GenBank/DDBJ databases">
        <title>Complete genome sequence of Verrucomicrobial strain HZ-65, isolated from freshwater.</title>
        <authorList>
            <person name="Choi A."/>
        </authorList>
    </citation>
    <scope>NUCLEOTIDE SEQUENCE [LARGE SCALE GENOMIC DNA]</scope>
    <source>
        <strain evidence="6 7">HZ-65</strain>
    </source>
</reference>
<evidence type="ECO:0000256" key="1">
    <source>
        <dbReference type="ARBA" id="ARBA00022448"/>
    </source>
</evidence>
<keyword evidence="7" id="KW-1185">Reference proteome</keyword>
<dbReference type="Proteomes" id="UP000217265">
    <property type="component" value="Chromosome"/>
</dbReference>
<dbReference type="InterPro" id="IPR027417">
    <property type="entry name" value="P-loop_NTPase"/>
</dbReference>
<dbReference type="InterPro" id="IPR017871">
    <property type="entry name" value="ABC_transporter-like_CS"/>
</dbReference>
<evidence type="ECO:0000256" key="3">
    <source>
        <dbReference type="ARBA" id="ARBA00022840"/>
    </source>
</evidence>
<dbReference type="PANTHER" id="PTHR24220:SF659">
    <property type="entry name" value="TRANSPORTER, PUTATIVE-RELATED"/>
    <property type="match status" value="1"/>
</dbReference>
<dbReference type="Pfam" id="PF00005">
    <property type="entry name" value="ABC_tran"/>
    <property type="match status" value="1"/>
</dbReference>
<dbReference type="GO" id="GO:0098796">
    <property type="term" value="C:membrane protein complex"/>
    <property type="evidence" value="ECO:0007669"/>
    <property type="project" value="UniProtKB-ARBA"/>
</dbReference>
<dbReference type="GO" id="GO:0005886">
    <property type="term" value="C:plasma membrane"/>
    <property type="evidence" value="ECO:0007669"/>
    <property type="project" value="TreeGrafter"/>
</dbReference>
<keyword evidence="1" id="KW-0813">Transport</keyword>
<dbReference type="InterPro" id="IPR015854">
    <property type="entry name" value="ABC_transpr_LolD-like"/>
</dbReference>
<dbReference type="EMBL" id="CP023344">
    <property type="protein sequence ID" value="ATC62666.1"/>
    <property type="molecule type" value="Genomic_DNA"/>
</dbReference>
<name>A0A290Q8V5_9BACT</name>
<comment type="similarity">
    <text evidence="4">Belongs to the ABC transporter superfamily. Macrolide exporter (TC 3.A.1.122) family.</text>
</comment>
<dbReference type="OrthoDB" id="9802264at2"/>
<keyword evidence="3" id="KW-0067">ATP-binding</keyword>
<proteinExistence type="inferred from homology"/>
<accession>A0A290Q8V5</accession>
<dbReference type="PROSITE" id="PS00211">
    <property type="entry name" value="ABC_TRANSPORTER_1"/>
    <property type="match status" value="1"/>
</dbReference>
<dbReference type="InterPro" id="IPR017911">
    <property type="entry name" value="MacB-like_ATP-bd"/>
</dbReference>
<keyword evidence="2" id="KW-0547">Nucleotide-binding</keyword>
<evidence type="ECO:0000256" key="4">
    <source>
        <dbReference type="ARBA" id="ARBA00038388"/>
    </source>
</evidence>
<dbReference type="Gene3D" id="3.40.50.300">
    <property type="entry name" value="P-loop containing nucleotide triphosphate hydrolases"/>
    <property type="match status" value="1"/>
</dbReference>
<dbReference type="PANTHER" id="PTHR24220">
    <property type="entry name" value="IMPORT ATP-BINDING PROTEIN"/>
    <property type="match status" value="1"/>
</dbReference>
<sequence length="227" mass="24279">MALVAIEPVLQVASVVKHYGTRRVLDAVSFSVAAGERVALTGPSGSGKTTLLNCLGGVDRLDEGDITLHGRSIANLDGNELARLRRERVGTVFQFFHLLPTLTAAENVELPLQLLGVAAEERAARVKDFLQRVGLVARAEALPSQLSGGEQQRVAIARALVHRPDLILADEPTGNLDSANGANILTLLRELTDETKTALVLVTHSEEAAAICHRRIHLRDGRVVNGG</sequence>
<dbReference type="InterPro" id="IPR003439">
    <property type="entry name" value="ABC_transporter-like_ATP-bd"/>
</dbReference>
<dbReference type="KEGG" id="vbh:CMV30_01045"/>
<evidence type="ECO:0000313" key="7">
    <source>
        <dbReference type="Proteomes" id="UP000217265"/>
    </source>
</evidence>
<dbReference type="CDD" id="cd03255">
    <property type="entry name" value="ABC_MJ0796_LolCDE_FtsE"/>
    <property type="match status" value="1"/>
</dbReference>
<protein>
    <submittedName>
        <fullName evidence="6">ABC transporter</fullName>
    </submittedName>
</protein>
<dbReference type="InterPro" id="IPR003593">
    <property type="entry name" value="AAA+_ATPase"/>
</dbReference>